<keyword evidence="10" id="KW-0067">ATP-binding</keyword>
<keyword evidence="8" id="KW-0547">Nucleotide-binding</keyword>
<evidence type="ECO:0000256" key="12">
    <source>
        <dbReference type="ARBA" id="ARBA00023012"/>
    </source>
</evidence>
<dbReference type="SUPFAM" id="SSF158472">
    <property type="entry name" value="HAMP domain-like"/>
    <property type="match status" value="1"/>
</dbReference>
<keyword evidence="13 15" id="KW-0472">Membrane</keyword>
<evidence type="ECO:0000313" key="18">
    <source>
        <dbReference type="EMBL" id="OOM11978.1"/>
    </source>
</evidence>
<evidence type="ECO:0000256" key="6">
    <source>
        <dbReference type="ARBA" id="ARBA00022679"/>
    </source>
</evidence>
<dbReference type="InterPro" id="IPR003594">
    <property type="entry name" value="HATPase_dom"/>
</dbReference>
<evidence type="ECO:0000256" key="9">
    <source>
        <dbReference type="ARBA" id="ARBA00022777"/>
    </source>
</evidence>
<dbReference type="InterPro" id="IPR003661">
    <property type="entry name" value="HisK_dim/P_dom"/>
</dbReference>
<dbReference type="Gene3D" id="3.30.565.10">
    <property type="entry name" value="Histidine kinase-like ATPase, C-terminal domain"/>
    <property type="match status" value="1"/>
</dbReference>
<evidence type="ECO:0000256" key="4">
    <source>
        <dbReference type="ARBA" id="ARBA00022475"/>
    </source>
</evidence>
<dbReference type="GO" id="GO:0005886">
    <property type="term" value="C:plasma membrane"/>
    <property type="evidence" value="ECO:0007669"/>
    <property type="project" value="UniProtKB-SubCell"/>
</dbReference>
<evidence type="ECO:0000256" key="10">
    <source>
        <dbReference type="ARBA" id="ARBA00022840"/>
    </source>
</evidence>
<dbReference type="InterPro" id="IPR036890">
    <property type="entry name" value="HATPase_C_sf"/>
</dbReference>
<dbReference type="GO" id="GO:0000155">
    <property type="term" value="F:phosphorelay sensor kinase activity"/>
    <property type="evidence" value="ECO:0007669"/>
    <property type="project" value="InterPro"/>
</dbReference>
<dbReference type="PROSITE" id="PS50109">
    <property type="entry name" value="HIS_KIN"/>
    <property type="match status" value="1"/>
</dbReference>
<dbReference type="PRINTS" id="PR00344">
    <property type="entry name" value="BCTRLSENSOR"/>
</dbReference>
<keyword evidence="5" id="KW-0597">Phosphoprotein</keyword>
<dbReference type="Pfam" id="PF02518">
    <property type="entry name" value="HATPase_c"/>
    <property type="match status" value="1"/>
</dbReference>
<dbReference type="PANTHER" id="PTHR45528:SF1">
    <property type="entry name" value="SENSOR HISTIDINE KINASE CPXA"/>
    <property type="match status" value="1"/>
</dbReference>
<evidence type="ECO:0000256" key="1">
    <source>
        <dbReference type="ARBA" id="ARBA00000085"/>
    </source>
</evidence>
<sequence>MKHSKNNRSVVTELFFTYFFGYISLTAMIMIGVFLSIIIYGILCTFPKYSSDFKELDNKLEENYMSITDDDLSKINGFIIKINHENEIEYLKGNIIEEFSSINLETYRNMFGIMENNESSLNNDFKSIFMLNDFNNAKIQTKNDGMYSIYSRYMQEDGSLIVLGCPYKEIIKENFITKIVSQKLLFKSMLLLNIILAMVCVYVLAQITSKSFVKPIQTLLDGVIELTNGNYDVRINIKKKNEFLELTNGFNMMAETIQNERKEKEKLEKMREDLVLDISHDLKNPLSSILGYSETLMYEENLSEKEKLEYISIINKNSHRANKLINDLFEFSLYENCNYKLNLDKVDICEFLRQIVTFYISEFEQKEFIYDFEINEEPCYVMMDRKKLSRAINNVLDNKIKYNSNGAKLNIKTKIINDYFYIEMSDDGEKIPKEYQENIFNAFVRLDKSRNSKTGGTGLGLSITKRILNKHKGDIRIIDSEIGSIFELKLPIAK</sequence>
<dbReference type="Pfam" id="PF00512">
    <property type="entry name" value="HisKA"/>
    <property type="match status" value="1"/>
</dbReference>
<dbReference type="CDD" id="cd06225">
    <property type="entry name" value="HAMP"/>
    <property type="match status" value="1"/>
</dbReference>
<dbReference type="EC" id="2.7.13.3" evidence="3"/>
<dbReference type="InterPro" id="IPR036097">
    <property type="entry name" value="HisK_dim/P_sf"/>
</dbReference>
<dbReference type="InterPro" id="IPR003660">
    <property type="entry name" value="HAMP_dom"/>
</dbReference>
<dbReference type="SMART" id="SM00388">
    <property type="entry name" value="HisKA"/>
    <property type="match status" value="1"/>
</dbReference>
<evidence type="ECO:0000256" key="11">
    <source>
        <dbReference type="ARBA" id="ARBA00022989"/>
    </source>
</evidence>
<proteinExistence type="predicted"/>
<keyword evidence="4" id="KW-1003">Cell membrane</keyword>
<evidence type="ECO:0000259" key="17">
    <source>
        <dbReference type="PROSITE" id="PS50885"/>
    </source>
</evidence>
<keyword evidence="6 18" id="KW-0808">Transferase</keyword>
<dbReference type="InterPro" id="IPR004358">
    <property type="entry name" value="Sig_transdc_His_kin-like_C"/>
</dbReference>
<dbReference type="SUPFAM" id="SSF47384">
    <property type="entry name" value="Homodimeric domain of signal transducing histidine kinase"/>
    <property type="match status" value="1"/>
</dbReference>
<protein>
    <recommendedName>
        <fullName evidence="3">histidine kinase</fullName>
        <ecNumber evidence="3">2.7.13.3</ecNumber>
    </recommendedName>
</protein>
<feature type="coiled-coil region" evidence="14">
    <location>
        <begin position="250"/>
        <end position="277"/>
    </location>
</feature>
<evidence type="ECO:0000313" key="19">
    <source>
        <dbReference type="Proteomes" id="UP000191154"/>
    </source>
</evidence>
<keyword evidence="11 15" id="KW-1133">Transmembrane helix</keyword>
<dbReference type="PANTHER" id="PTHR45528">
    <property type="entry name" value="SENSOR HISTIDINE KINASE CPXA"/>
    <property type="match status" value="1"/>
</dbReference>
<dbReference type="GO" id="GO:0005524">
    <property type="term" value="F:ATP binding"/>
    <property type="evidence" value="ECO:0007669"/>
    <property type="project" value="UniProtKB-KW"/>
</dbReference>
<dbReference type="Gene3D" id="6.10.340.10">
    <property type="match status" value="1"/>
</dbReference>
<evidence type="ECO:0000256" key="14">
    <source>
        <dbReference type="SAM" id="Coils"/>
    </source>
</evidence>
<dbReference type="Proteomes" id="UP000191154">
    <property type="component" value="Unassembled WGS sequence"/>
</dbReference>
<keyword evidence="7 15" id="KW-0812">Transmembrane</keyword>
<dbReference type="SMART" id="SM00304">
    <property type="entry name" value="HAMP"/>
    <property type="match status" value="1"/>
</dbReference>
<feature type="domain" description="Histidine kinase" evidence="16">
    <location>
        <begin position="277"/>
        <end position="494"/>
    </location>
</feature>
<evidence type="ECO:0000256" key="13">
    <source>
        <dbReference type="ARBA" id="ARBA00023136"/>
    </source>
</evidence>
<name>A0A1S8N6G2_CLOSA</name>
<comment type="subcellular location">
    <subcellularLocation>
        <location evidence="2">Cell membrane</location>
        <topology evidence="2">Multi-pass membrane protein</topology>
    </subcellularLocation>
</comment>
<dbReference type="AlphaFoldDB" id="A0A1S8N6G2"/>
<evidence type="ECO:0000256" key="8">
    <source>
        <dbReference type="ARBA" id="ARBA00022741"/>
    </source>
</evidence>
<dbReference type="CDD" id="cd00082">
    <property type="entry name" value="HisKA"/>
    <property type="match status" value="1"/>
</dbReference>
<feature type="transmembrane region" description="Helical" evidence="15">
    <location>
        <begin position="184"/>
        <end position="205"/>
    </location>
</feature>
<comment type="caution">
    <text evidence="18">The sequence shown here is derived from an EMBL/GenBank/DDBJ whole genome shotgun (WGS) entry which is preliminary data.</text>
</comment>
<dbReference type="SUPFAM" id="SSF55874">
    <property type="entry name" value="ATPase domain of HSP90 chaperone/DNA topoisomerase II/histidine kinase"/>
    <property type="match status" value="1"/>
</dbReference>
<feature type="domain" description="HAMP" evidence="17">
    <location>
        <begin position="210"/>
        <end position="262"/>
    </location>
</feature>
<evidence type="ECO:0000256" key="3">
    <source>
        <dbReference type="ARBA" id="ARBA00012438"/>
    </source>
</evidence>
<dbReference type="EMBL" id="LZYZ01000004">
    <property type="protein sequence ID" value="OOM11978.1"/>
    <property type="molecule type" value="Genomic_DNA"/>
</dbReference>
<feature type="transmembrane region" description="Helical" evidence="15">
    <location>
        <begin position="20"/>
        <end position="43"/>
    </location>
</feature>
<dbReference type="Pfam" id="PF00672">
    <property type="entry name" value="HAMP"/>
    <property type="match status" value="1"/>
</dbReference>
<organism evidence="18 19">
    <name type="scientific">Clostridium saccharobutylicum</name>
    <dbReference type="NCBI Taxonomy" id="169679"/>
    <lineage>
        <taxon>Bacteria</taxon>
        <taxon>Bacillati</taxon>
        <taxon>Bacillota</taxon>
        <taxon>Clostridia</taxon>
        <taxon>Eubacteriales</taxon>
        <taxon>Clostridiaceae</taxon>
        <taxon>Clostridium</taxon>
    </lineage>
</organism>
<accession>A0A1S8N6G2</accession>
<evidence type="ECO:0000256" key="5">
    <source>
        <dbReference type="ARBA" id="ARBA00022553"/>
    </source>
</evidence>
<keyword evidence="9" id="KW-0418">Kinase</keyword>
<comment type="catalytic activity">
    <reaction evidence="1">
        <text>ATP + protein L-histidine = ADP + protein N-phospho-L-histidine.</text>
        <dbReference type="EC" id="2.7.13.3"/>
    </reaction>
</comment>
<dbReference type="InterPro" id="IPR050398">
    <property type="entry name" value="HssS/ArlS-like"/>
</dbReference>
<evidence type="ECO:0000256" key="2">
    <source>
        <dbReference type="ARBA" id="ARBA00004651"/>
    </source>
</evidence>
<dbReference type="PROSITE" id="PS50885">
    <property type="entry name" value="HAMP"/>
    <property type="match status" value="1"/>
</dbReference>
<dbReference type="InterPro" id="IPR005467">
    <property type="entry name" value="His_kinase_dom"/>
</dbReference>
<evidence type="ECO:0000256" key="7">
    <source>
        <dbReference type="ARBA" id="ARBA00022692"/>
    </source>
</evidence>
<evidence type="ECO:0000256" key="15">
    <source>
        <dbReference type="SAM" id="Phobius"/>
    </source>
</evidence>
<keyword evidence="12" id="KW-0902">Two-component regulatory system</keyword>
<dbReference type="RefSeq" id="WP_077865640.1">
    <property type="nucleotide sequence ID" value="NZ_LZYZ01000004.1"/>
</dbReference>
<dbReference type="SMART" id="SM00387">
    <property type="entry name" value="HATPase_c"/>
    <property type="match status" value="1"/>
</dbReference>
<dbReference type="Gene3D" id="1.10.287.130">
    <property type="match status" value="1"/>
</dbReference>
<evidence type="ECO:0000259" key="16">
    <source>
        <dbReference type="PROSITE" id="PS50109"/>
    </source>
</evidence>
<dbReference type="STRING" id="169679.CSACC_05380"/>
<keyword evidence="14" id="KW-0175">Coiled coil</keyword>
<reference evidence="18 19" key="1">
    <citation type="submission" date="2016-05" db="EMBL/GenBank/DDBJ databases">
        <title>Microbial solvent formation.</title>
        <authorList>
            <person name="Poehlein A."/>
            <person name="Montoya Solano J.D."/>
            <person name="Flitsch S."/>
            <person name="Krabben P."/>
            <person name="Duerre P."/>
            <person name="Daniel R."/>
        </authorList>
    </citation>
    <scope>NUCLEOTIDE SEQUENCE [LARGE SCALE GENOMIC DNA]</scope>
    <source>
        <strain evidence="18 19">L1-8</strain>
    </source>
</reference>
<gene>
    <name evidence="18" type="primary">phoR_10</name>
    <name evidence="18" type="ORF">CLOSAC_24070</name>
</gene>